<evidence type="ECO:0000256" key="6">
    <source>
        <dbReference type="ARBA" id="ARBA00023136"/>
    </source>
</evidence>
<organism evidence="8 9">
    <name type="scientific">Megaselia scalaris</name>
    <name type="common">Humpbacked fly</name>
    <name type="synonym">Phora scalaris</name>
    <dbReference type="NCBI Taxonomy" id="36166"/>
    <lineage>
        <taxon>Eukaryota</taxon>
        <taxon>Metazoa</taxon>
        <taxon>Ecdysozoa</taxon>
        <taxon>Arthropoda</taxon>
        <taxon>Hexapoda</taxon>
        <taxon>Insecta</taxon>
        <taxon>Pterygota</taxon>
        <taxon>Neoptera</taxon>
        <taxon>Endopterygota</taxon>
        <taxon>Diptera</taxon>
        <taxon>Brachycera</taxon>
        <taxon>Muscomorpha</taxon>
        <taxon>Platypezoidea</taxon>
        <taxon>Phoridae</taxon>
        <taxon>Megaseliini</taxon>
        <taxon>Megaselia</taxon>
    </lineage>
</organism>
<comment type="subcellular location">
    <subcellularLocation>
        <location evidence="1">Membrane</location>
        <topology evidence="1">Multi-pass membrane protein</topology>
    </subcellularLocation>
</comment>
<evidence type="ECO:0000256" key="3">
    <source>
        <dbReference type="ARBA" id="ARBA00022692"/>
    </source>
</evidence>
<reference evidence="8" key="2">
    <citation type="submission" date="2015-06" db="UniProtKB">
        <authorList>
            <consortium name="EnsemblMetazoa"/>
        </authorList>
    </citation>
    <scope>IDENTIFICATION</scope>
</reference>
<keyword evidence="9" id="KW-1185">Reference proteome</keyword>
<accession>T1H1U1</accession>
<dbReference type="Pfam" id="PF06105">
    <property type="entry name" value="Aph-1"/>
    <property type="match status" value="1"/>
</dbReference>
<dbReference type="InterPro" id="IPR009294">
    <property type="entry name" value="Aph-1"/>
</dbReference>
<evidence type="ECO:0000313" key="9">
    <source>
        <dbReference type="Proteomes" id="UP000015102"/>
    </source>
</evidence>
<feature type="transmembrane region" description="Helical" evidence="7">
    <location>
        <begin position="34"/>
        <end position="58"/>
    </location>
</feature>
<dbReference type="EMBL" id="CAQQ02160739">
    <property type="status" value="NOT_ANNOTATED_CDS"/>
    <property type="molecule type" value="Genomic_DNA"/>
</dbReference>
<dbReference type="GO" id="GO:0016020">
    <property type="term" value="C:membrane"/>
    <property type="evidence" value="ECO:0007669"/>
    <property type="project" value="UniProtKB-SubCell"/>
</dbReference>
<evidence type="ECO:0000313" key="8">
    <source>
        <dbReference type="EnsemblMetazoa" id="MESCA010161-PA"/>
    </source>
</evidence>
<proteinExistence type="inferred from homology"/>
<evidence type="ECO:0000256" key="4">
    <source>
        <dbReference type="ARBA" id="ARBA00022976"/>
    </source>
</evidence>
<dbReference type="OMA" id="PLSCCTH"/>
<dbReference type="PANTHER" id="PTHR12889">
    <property type="entry name" value="GAMMA-SECRETASE SUBUNIT APH-1"/>
    <property type="match status" value="1"/>
</dbReference>
<dbReference type="AlphaFoldDB" id="T1H1U1"/>
<dbReference type="Proteomes" id="UP000015102">
    <property type="component" value="Unassembled WGS sequence"/>
</dbReference>
<evidence type="ECO:0000256" key="5">
    <source>
        <dbReference type="ARBA" id="ARBA00022989"/>
    </source>
</evidence>
<reference evidence="9" key="1">
    <citation type="submission" date="2013-02" db="EMBL/GenBank/DDBJ databases">
        <authorList>
            <person name="Hughes D."/>
        </authorList>
    </citation>
    <scope>NUCLEOTIDE SEQUENCE</scope>
    <source>
        <strain>Durham</strain>
        <strain evidence="9">NC isolate 2 -- Noor lab</strain>
    </source>
</reference>
<feature type="transmembrane region" description="Helical" evidence="7">
    <location>
        <begin position="6"/>
        <end position="27"/>
    </location>
</feature>
<protein>
    <submittedName>
        <fullName evidence="8">Uncharacterized protein</fullName>
    </submittedName>
</protein>
<dbReference type="HOGENOM" id="CLU_086389_1_1_1"/>
<dbReference type="STRING" id="36166.T1H1U1"/>
<dbReference type="GO" id="GO:0016485">
    <property type="term" value="P:protein processing"/>
    <property type="evidence" value="ECO:0007669"/>
    <property type="project" value="InterPro"/>
</dbReference>
<sequence length="160" mass="18107">MTVAEFFGCTFLVFGPVLSMFILTLANNNDPIRIIIFIASSFFWLLSLLFSSLIWFLLNPFFDALIVGVIISIASQEGARYFVYELLRRTETGLLEFTDNNSIVQNKHILSYVSGLGFGTSSGIFILINVLADMVIDFFIYKLHISSLEGKESIPYFLNF</sequence>
<name>T1H1U1_MEGSC</name>
<feature type="transmembrane region" description="Helical" evidence="7">
    <location>
        <begin position="109"/>
        <end position="132"/>
    </location>
</feature>
<evidence type="ECO:0000256" key="2">
    <source>
        <dbReference type="ARBA" id="ARBA00005577"/>
    </source>
</evidence>
<keyword evidence="4" id="KW-0914">Notch signaling pathway</keyword>
<dbReference type="GO" id="GO:0007219">
    <property type="term" value="P:Notch signaling pathway"/>
    <property type="evidence" value="ECO:0007669"/>
    <property type="project" value="UniProtKB-KW"/>
</dbReference>
<evidence type="ECO:0000256" key="7">
    <source>
        <dbReference type="SAM" id="Phobius"/>
    </source>
</evidence>
<keyword evidence="3 7" id="KW-0812">Transmembrane</keyword>
<keyword evidence="6 7" id="KW-0472">Membrane</keyword>
<comment type="similarity">
    <text evidence="2">Belongs to the APH-1 family.</text>
</comment>
<evidence type="ECO:0000256" key="1">
    <source>
        <dbReference type="ARBA" id="ARBA00004141"/>
    </source>
</evidence>
<feature type="transmembrane region" description="Helical" evidence="7">
    <location>
        <begin position="64"/>
        <end position="83"/>
    </location>
</feature>
<dbReference type="EnsemblMetazoa" id="MESCA010161-RA">
    <property type="protein sequence ID" value="MESCA010161-PA"/>
    <property type="gene ID" value="MESCA010161"/>
</dbReference>
<keyword evidence="5 7" id="KW-1133">Transmembrane helix</keyword>